<evidence type="ECO:0000313" key="1">
    <source>
        <dbReference type="EMBL" id="JAB91482.1"/>
    </source>
</evidence>
<name>W8AZ38_CERCA</name>
<dbReference type="EMBL" id="GAMC01015073">
    <property type="protein sequence ID" value="JAB91482.1"/>
    <property type="molecule type" value="mRNA"/>
</dbReference>
<organism evidence="1">
    <name type="scientific">Ceratitis capitata</name>
    <name type="common">Mediterranean fruit fly</name>
    <name type="synonym">Tephritis capitata</name>
    <dbReference type="NCBI Taxonomy" id="7213"/>
    <lineage>
        <taxon>Eukaryota</taxon>
        <taxon>Metazoa</taxon>
        <taxon>Ecdysozoa</taxon>
        <taxon>Arthropoda</taxon>
        <taxon>Hexapoda</taxon>
        <taxon>Insecta</taxon>
        <taxon>Pterygota</taxon>
        <taxon>Neoptera</taxon>
        <taxon>Endopterygota</taxon>
        <taxon>Diptera</taxon>
        <taxon>Brachycera</taxon>
        <taxon>Muscomorpha</taxon>
        <taxon>Tephritoidea</taxon>
        <taxon>Tephritidae</taxon>
        <taxon>Ceratitis</taxon>
        <taxon>Ceratitis</taxon>
    </lineage>
</organism>
<sequence>MYSVNSNVKCINAMFNNRIETFALKKDQPNDLVVEHFFEKHLNELSELLQKSLEKHESIKFNFELFCKYIQIKENIEEFAILSHQTLMTVAFMENSNVVHIIKSLVD</sequence>
<accession>W8AZ38</accession>
<protein>
    <submittedName>
        <fullName evidence="1">Uncharacterized protein</fullName>
    </submittedName>
</protein>
<proteinExistence type="evidence at transcript level"/>
<dbReference type="AlphaFoldDB" id="W8AZ38"/>
<reference evidence="1" key="1">
    <citation type="submission" date="2013-07" db="EMBL/GenBank/DDBJ databases">
        <authorList>
            <person name="Geib S."/>
        </authorList>
    </citation>
    <scope>NUCLEOTIDE SEQUENCE</scope>
</reference>
<reference evidence="1" key="2">
    <citation type="journal article" date="2014" name="BMC Genomics">
        <title>A genomic perspective to assessing quality of mass-reared SIT flies used in Mediterranean fruit fly (Ceratitis capitata) eradication in California.</title>
        <authorList>
            <person name="Calla B."/>
            <person name="Hall B."/>
            <person name="Hou S."/>
            <person name="Geib S.M."/>
        </authorList>
    </citation>
    <scope>NUCLEOTIDE SEQUENCE</scope>
</reference>